<dbReference type="PROSITE" id="PS50011">
    <property type="entry name" value="PROTEIN_KINASE_DOM"/>
    <property type="match status" value="1"/>
</dbReference>
<keyword evidence="6" id="KW-0067">ATP-binding</keyword>
<dbReference type="PANTHER" id="PTHR24361">
    <property type="entry name" value="MITOGEN-ACTIVATED KINASE KINASE KINASE"/>
    <property type="match status" value="1"/>
</dbReference>
<evidence type="ECO:0000256" key="2">
    <source>
        <dbReference type="ARBA" id="ARBA00022527"/>
    </source>
</evidence>
<evidence type="ECO:0000256" key="1">
    <source>
        <dbReference type="ARBA" id="ARBA00012513"/>
    </source>
</evidence>
<dbReference type="Pfam" id="PF00069">
    <property type="entry name" value="Pkinase"/>
    <property type="match status" value="1"/>
</dbReference>
<dbReference type="GO" id="GO:0004674">
    <property type="term" value="F:protein serine/threonine kinase activity"/>
    <property type="evidence" value="ECO:0007669"/>
    <property type="project" value="UniProtKB-KW"/>
</dbReference>
<dbReference type="Gene3D" id="3.30.200.20">
    <property type="entry name" value="Phosphorylase Kinase, domain 1"/>
    <property type="match status" value="1"/>
</dbReference>
<evidence type="ECO:0000256" key="6">
    <source>
        <dbReference type="ARBA" id="ARBA00022840"/>
    </source>
</evidence>
<comment type="caution">
    <text evidence="10">The sequence shown here is derived from an EMBL/GenBank/DDBJ whole genome shotgun (WGS) entry which is preliminary data.</text>
</comment>
<keyword evidence="5" id="KW-0418">Kinase</keyword>
<dbReference type="EMBL" id="MPUH01001124">
    <property type="protein sequence ID" value="OMJ70104.1"/>
    <property type="molecule type" value="Genomic_DNA"/>
</dbReference>
<keyword evidence="2" id="KW-0723">Serine/threonine-protein kinase</keyword>
<dbReference type="InterPro" id="IPR011009">
    <property type="entry name" value="Kinase-like_dom_sf"/>
</dbReference>
<keyword evidence="3" id="KW-0808">Transferase</keyword>
<sequence length="368" mass="43118">MRNEDDDYERREYFSNYFEYVKLEKISFVTFRTLSEKYPRKAVLKKSNINSQEAQLTKFFSETSKFFVLYYESLRKNPNSDVEIFLELCEKGSLRKRLDNCKEEKKFLNKEMILFQFVNLAGALHSSHKTLAHRDIKPDNIFITSNNIFKIGDFDISSIKHDLDKTVGNDKGTYLYMPNKYKDASSGNVFGKNELLEIDIHSFIKTFAETIRFSNANEIRESDQMKKEFINMSNSFDNWFDVSNIINNMGFKDNEINLLNDGFNCSRKIEFSDLKNIFKSLLKRIFNNMTEINYTCYICGECALNDNFIILSNQCINHIAHASCFSGFWCCTDDKSVCPICDEVIDQETIESLNILMKENYNEELKIV</sequence>
<dbReference type="SMART" id="SM00220">
    <property type="entry name" value="S_TKc"/>
    <property type="match status" value="1"/>
</dbReference>
<comment type="catalytic activity">
    <reaction evidence="8">
        <text>L-seryl-[protein] + ATP = O-phospho-L-seryl-[protein] + ADP + H(+)</text>
        <dbReference type="Rhea" id="RHEA:17989"/>
        <dbReference type="Rhea" id="RHEA-COMP:9863"/>
        <dbReference type="Rhea" id="RHEA-COMP:11604"/>
        <dbReference type="ChEBI" id="CHEBI:15378"/>
        <dbReference type="ChEBI" id="CHEBI:29999"/>
        <dbReference type="ChEBI" id="CHEBI:30616"/>
        <dbReference type="ChEBI" id="CHEBI:83421"/>
        <dbReference type="ChEBI" id="CHEBI:456216"/>
        <dbReference type="EC" id="2.7.11.1"/>
    </reaction>
</comment>
<evidence type="ECO:0000256" key="5">
    <source>
        <dbReference type="ARBA" id="ARBA00022777"/>
    </source>
</evidence>
<evidence type="ECO:0000256" key="3">
    <source>
        <dbReference type="ARBA" id="ARBA00022679"/>
    </source>
</evidence>
<accession>A0A1R2AZY8</accession>
<evidence type="ECO:0000256" key="8">
    <source>
        <dbReference type="ARBA" id="ARBA00048679"/>
    </source>
</evidence>
<dbReference type="EC" id="2.7.11.1" evidence="1"/>
<evidence type="ECO:0000313" key="10">
    <source>
        <dbReference type="EMBL" id="OMJ70104.1"/>
    </source>
</evidence>
<feature type="domain" description="Protein kinase" evidence="9">
    <location>
        <begin position="1"/>
        <end position="309"/>
    </location>
</feature>
<dbReference type="InterPro" id="IPR053235">
    <property type="entry name" value="Ser_Thr_kinase"/>
</dbReference>
<keyword evidence="11" id="KW-1185">Reference proteome</keyword>
<name>A0A1R2AZY8_9CILI</name>
<dbReference type="Proteomes" id="UP000187209">
    <property type="component" value="Unassembled WGS sequence"/>
</dbReference>
<evidence type="ECO:0000256" key="7">
    <source>
        <dbReference type="ARBA" id="ARBA00047899"/>
    </source>
</evidence>
<dbReference type="GO" id="GO:0005737">
    <property type="term" value="C:cytoplasm"/>
    <property type="evidence" value="ECO:0007669"/>
    <property type="project" value="TreeGrafter"/>
</dbReference>
<dbReference type="SUPFAM" id="SSF56112">
    <property type="entry name" value="Protein kinase-like (PK-like)"/>
    <property type="match status" value="1"/>
</dbReference>
<dbReference type="PANTHER" id="PTHR24361:SF433">
    <property type="entry name" value="PROTEIN KINASE DOMAIN-CONTAINING PROTEIN"/>
    <property type="match status" value="1"/>
</dbReference>
<dbReference type="InterPro" id="IPR000719">
    <property type="entry name" value="Prot_kinase_dom"/>
</dbReference>
<dbReference type="AlphaFoldDB" id="A0A1R2AZY8"/>
<comment type="catalytic activity">
    <reaction evidence="7">
        <text>L-threonyl-[protein] + ATP = O-phospho-L-threonyl-[protein] + ADP + H(+)</text>
        <dbReference type="Rhea" id="RHEA:46608"/>
        <dbReference type="Rhea" id="RHEA-COMP:11060"/>
        <dbReference type="Rhea" id="RHEA-COMP:11605"/>
        <dbReference type="ChEBI" id="CHEBI:15378"/>
        <dbReference type="ChEBI" id="CHEBI:30013"/>
        <dbReference type="ChEBI" id="CHEBI:30616"/>
        <dbReference type="ChEBI" id="CHEBI:61977"/>
        <dbReference type="ChEBI" id="CHEBI:456216"/>
        <dbReference type="EC" id="2.7.11.1"/>
    </reaction>
</comment>
<protein>
    <recommendedName>
        <fullName evidence="1">non-specific serine/threonine protein kinase</fullName>
        <ecNumber evidence="1">2.7.11.1</ecNumber>
    </recommendedName>
</protein>
<proteinExistence type="predicted"/>
<gene>
    <name evidence="10" type="ORF">SteCoe_31998</name>
</gene>
<organism evidence="10 11">
    <name type="scientific">Stentor coeruleus</name>
    <dbReference type="NCBI Taxonomy" id="5963"/>
    <lineage>
        <taxon>Eukaryota</taxon>
        <taxon>Sar</taxon>
        <taxon>Alveolata</taxon>
        <taxon>Ciliophora</taxon>
        <taxon>Postciliodesmatophora</taxon>
        <taxon>Heterotrichea</taxon>
        <taxon>Heterotrichida</taxon>
        <taxon>Stentoridae</taxon>
        <taxon>Stentor</taxon>
    </lineage>
</organism>
<dbReference type="PROSITE" id="PS00108">
    <property type="entry name" value="PROTEIN_KINASE_ST"/>
    <property type="match status" value="1"/>
</dbReference>
<evidence type="ECO:0000313" key="11">
    <source>
        <dbReference type="Proteomes" id="UP000187209"/>
    </source>
</evidence>
<evidence type="ECO:0000259" key="9">
    <source>
        <dbReference type="PROSITE" id="PS50011"/>
    </source>
</evidence>
<keyword evidence="4" id="KW-0547">Nucleotide-binding</keyword>
<dbReference type="Gene3D" id="1.10.510.10">
    <property type="entry name" value="Transferase(Phosphotransferase) domain 1"/>
    <property type="match status" value="1"/>
</dbReference>
<reference evidence="10 11" key="1">
    <citation type="submission" date="2016-11" db="EMBL/GenBank/DDBJ databases">
        <title>The macronuclear genome of Stentor coeruleus: a giant cell with tiny introns.</title>
        <authorList>
            <person name="Slabodnick M."/>
            <person name="Ruby J.G."/>
            <person name="Reiff S.B."/>
            <person name="Swart E.C."/>
            <person name="Gosai S."/>
            <person name="Prabakaran S."/>
            <person name="Witkowska E."/>
            <person name="Larue G.E."/>
            <person name="Fisher S."/>
            <person name="Freeman R.M."/>
            <person name="Gunawardena J."/>
            <person name="Chu W."/>
            <person name="Stover N.A."/>
            <person name="Gregory B.D."/>
            <person name="Nowacki M."/>
            <person name="Derisi J."/>
            <person name="Roy S.W."/>
            <person name="Marshall W.F."/>
            <person name="Sood P."/>
        </authorList>
    </citation>
    <scope>NUCLEOTIDE SEQUENCE [LARGE SCALE GENOMIC DNA]</scope>
    <source>
        <strain evidence="10">WM001</strain>
    </source>
</reference>
<evidence type="ECO:0000256" key="4">
    <source>
        <dbReference type="ARBA" id="ARBA00022741"/>
    </source>
</evidence>
<dbReference type="GO" id="GO:0005524">
    <property type="term" value="F:ATP binding"/>
    <property type="evidence" value="ECO:0007669"/>
    <property type="project" value="UniProtKB-KW"/>
</dbReference>
<dbReference type="InterPro" id="IPR008271">
    <property type="entry name" value="Ser/Thr_kinase_AS"/>
</dbReference>